<dbReference type="GO" id="GO:0016020">
    <property type="term" value="C:membrane"/>
    <property type="evidence" value="ECO:0007669"/>
    <property type="project" value="UniProtKB-SubCell"/>
</dbReference>
<dbReference type="RefSeq" id="XP_066921966.1">
    <property type="nucleotide sequence ID" value="XM_067065865.1"/>
</dbReference>
<proteinExistence type="predicted"/>
<comment type="subcellular location">
    <subcellularLocation>
        <location evidence="1">Membrane</location>
        <topology evidence="1">Multi-pass membrane protein</topology>
    </subcellularLocation>
</comment>
<keyword evidence="2 6" id="KW-0812">Transmembrane</keyword>
<dbReference type="AlphaFoldDB" id="A0A7M5UGJ4"/>
<evidence type="ECO:0000256" key="5">
    <source>
        <dbReference type="SAM" id="MobiDB-lite"/>
    </source>
</evidence>
<evidence type="ECO:0000256" key="6">
    <source>
        <dbReference type="SAM" id="Phobius"/>
    </source>
</evidence>
<feature type="transmembrane region" description="Helical" evidence="6">
    <location>
        <begin position="146"/>
        <end position="166"/>
    </location>
</feature>
<dbReference type="InterPro" id="IPR036259">
    <property type="entry name" value="MFS_trans_sf"/>
</dbReference>
<dbReference type="Gene3D" id="1.20.1250.20">
    <property type="entry name" value="MFS general substrate transporter like domains"/>
    <property type="match status" value="2"/>
</dbReference>
<dbReference type="PANTHER" id="PTHR23510:SF16">
    <property type="entry name" value="MAJOR FACILITATOR SUPERFAMILY (MFS) PROFILE DOMAIN-CONTAINING PROTEIN"/>
    <property type="match status" value="1"/>
</dbReference>
<evidence type="ECO:0000313" key="7">
    <source>
        <dbReference type="EnsemblMetazoa" id="CLYHEMP000804.1"/>
    </source>
</evidence>
<name>A0A7M5UGJ4_9CNID</name>
<evidence type="ECO:0000256" key="1">
    <source>
        <dbReference type="ARBA" id="ARBA00004141"/>
    </source>
</evidence>
<sequence length="686" mass="76361">MNIQQIHCKLISSNNPNHTKHSQEDEQLKRPTIIIHHIISNTFDQLYKYFLPLNHVTVQTNDQILRPQLDINLMTSDIRKSIVMESRCSSSSTETSGGFFNWRENRQRLFIYWCFTHFIHGMIHSIRYSSQYLYFKDVLQVSNPDFLYGLSVSFIGATGVIFPLLISPYIDKTRNIKQAVITVNVLGLIGNLLYALPFSPAFPLIGQLLAGTTPAFGVIAMGEISRCYSSEKITKKVSGLSLIYSIGTFTSIGLVFCFLYVDFDIGAWNINFANMPGLFLALAFAVSTVLACFLVSDVSKEFDMKLEERIKRSSCGSTPNRLSSTITTPDLSSNRSSPNLQTNDASSSLNTSNLQISLNKQIPLIIEPTDEDLNLSEEERRFKVIREVGEPFFFNINADDADNAEGEEQPKSRSTSAPFSFPRIKKNGYERLTTSDPDDTESSSSFSARNKLADTSKCETVRITLESIWKILRFKTTAILMGVTFMEAFVYSIIVTSLPVLATKFLGWGKLELALLSMVNKFLSVIISGSVYFLTDYLHDYLLLCYGIGLSILALLTLSVLQLIDTNTTALIALMFAVATLSISGVPLIITSTRSMLAKMVPTEIQSLTEAVRMSIFEASFVPAGFLVPLVTLNVTATALILLLLMASMLMIALRHMRILVELKEDDAYWSDGKETPSNASSSGEP</sequence>
<evidence type="ECO:0000256" key="2">
    <source>
        <dbReference type="ARBA" id="ARBA00022692"/>
    </source>
</evidence>
<dbReference type="GeneID" id="136809344"/>
<dbReference type="SUPFAM" id="SSF103473">
    <property type="entry name" value="MFS general substrate transporter"/>
    <property type="match status" value="1"/>
</dbReference>
<dbReference type="OrthoDB" id="6020860at2759"/>
<keyword evidence="8" id="KW-1185">Reference proteome</keyword>
<feature type="transmembrane region" description="Helical" evidence="6">
    <location>
        <begin position="202"/>
        <end position="221"/>
    </location>
</feature>
<evidence type="ECO:0008006" key="9">
    <source>
        <dbReference type="Google" id="ProtNLM"/>
    </source>
</evidence>
<keyword evidence="3 6" id="KW-1133">Transmembrane helix</keyword>
<feature type="transmembrane region" description="Helical" evidence="6">
    <location>
        <begin position="541"/>
        <end position="564"/>
    </location>
</feature>
<evidence type="ECO:0000313" key="8">
    <source>
        <dbReference type="Proteomes" id="UP000594262"/>
    </source>
</evidence>
<dbReference type="InterPro" id="IPR051068">
    <property type="entry name" value="MFS_Domain-Containing_Protein"/>
</dbReference>
<feature type="transmembrane region" description="Helical" evidence="6">
    <location>
        <begin position="611"/>
        <end position="631"/>
    </location>
</feature>
<feature type="transmembrane region" description="Helical" evidence="6">
    <location>
        <begin position="478"/>
        <end position="501"/>
    </location>
</feature>
<reference evidence="7" key="1">
    <citation type="submission" date="2021-01" db="UniProtKB">
        <authorList>
            <consortium name="EnsemblMetazoa"/>
        </authorList>
    </citation>
    <scope>IDENTIFICATION</scope>
</reference>
<protein>
    <recommendedName>
        <fullName evidence="9">Major facilitator superfamily (MFS) profile domain-containing protein</fullName>
    </recommendedName>
</protein>
<feature type="transmembrane region" description="Helical" evidence="6">
    <location>
        <begin position="513"/>
        <end position="534"/>
    </location>
</feature>
<dbReference type="PANTHER" id="PTHR23510">
    <property type="entry name" value="INNER MEMBRANE TRANSPORT PROTEIN YAJR"/>
    <property type="match status" value="1"/>
</dbReference>
<keyword evidence="4 6" id="KW-0472">Membrane</keyword>
<dbReference type="EnsemblMetazoa" id="CLYHEMT000804.1">
    <property type="protein sequence ID" value="CLYHEMP000804.1"/>
    <property type="gene ID" value="CLYHEMG000804"/>
</dbReference>
<organism evidence="7 8">
    <name type="scientific">Clytia hemisphaerica</name>
    <dbReference type="NCBI Taxonomy" id="252671"/>
    <lineage>
        <taxon>Eukaryota</taxon>
        <taxon>Metazoa</taxon>
        <taxon>Cnidaria</taxon>
        <taxon>Hydrozoa</taxon>
        <taxon>Hydroidolina</taxon>
        <taxon>Leptothecata</taxon>
        <taxon>Obeliida</taxon>
        <taxon>Clytiidae</taxon>
        <taxon>Clytia</taxon>
    </lineage>
</organism>
<feature type="transmembrane region" description="Helical" evidence="6">
    <location>
        <begin position="637"/>
        <end position="654"/>
    </location>
</feature>
<feature type="transmembrane region" description="Helical" evidence="6">
    <location>
        <begin position="570"/>
        <end position="590"/>
    </location>
</feature>
<feature type="transmembrane region" description="Helical" evidence="6">
    <location>
        <begin position="109"/>
        <end position="126"/>
    </location>
</feature>
<evidence type="ECO:0000256" key="3">
    <source>
        <dbReference type="ARBA" id="ARBA00022989"/>
    </source>
</evidence>
<evidence type="ECO:0000256" key="4">
    <source>
        <dbReference type="ARBA" id="ARBA00023136"/>
    </source>
</evidence>
<feature type="region of interest" description="Disordered" evidence="5">
    <location>
        <begin position="314"/>
        <end position="348"/>
    </location>
</feature>
<accession>A0A7M5UGJ4</accession>
<feature type="transmembrane region" description="Helical" evidence="6">
    <location>
        <begin position="242"/>
        <end position="261"/>
    </location>
</feature>
<feature type="region of interest" description="Disordered" evidence="5">
    <location>
        <begin position="399"/>
        <end position="422"/>
    </location>
</feature>
<dbReference type="Proteomes" id="UP000594262">
    <property type="component" value="Unplaced"/>
</dbReference>
<feature type="transmembrane region" description="Helical" evidence="6">
    <location>
        <begin position="273"/>
        <end position="295"/>
    </location>
</feature>
<feature type="transmembrane region" description="Helical" evidence="6">
    <location>
        <begin position="178"/>
        <end position="196"/>
    </location>
</feature>